<reference evidence="2 3" key="1">
    <citation type="submission" date="2015-04" db="EMBL/GenBank/DDBJ databases">
        <title>Complete genome sequence of Schizopora paradoxa KUC8140, a cosmopolitan wood degrader in East Asia.</title>
        <authorList>
            <consortium name="DOE Joint Genome Institute"/>
            <person name="Min B."/>
            <person name="Park H."/>
            <person name="Jang Y."/>
            <person name="Kim J.-J."/>
            <person name="Kim K.H."/>
            <person name="Pangilinan J."/>
            <person name="Lipzen A."/>
            <person name="Riley R."/>
            <person name="Grigoriev I.V."/>
            <person name="Spatafora J.W."/>
            <person name="Choi I.-G."/>
        </authorList>
    </citation>
    <scope>NUCLEOTIDE SEQUENCE [LARGE SCALE GENOMIC DNA]</scope>
    <source>
        <strain evidence="2 3">KUC8140</strain>
    </source>
</reference>
<dbReference type="Pfam" id="PF13358">
    <property type="entry name" value="DDE_3"/>
    <property type="match status" value="1"/>
</dbReference>
<keyword evidence="3" id="KW-1185">Reference proteome</keyword>
<proteinExistence type="predicted"/>
<dbReference type="InterPro" id="IPR036397">
    <property type="entry name" value="RNaseH_sf"/>
</dbReference>
<dbReference type="PANTHER" id="PTHR46564">
    <property type="entry name" value="TRANSPOSASE"/>
    <property type="match status" value="1"/>
</dbReference>
<dbReference type="InParanoid" id="A0A0H2QZQ9"/>
<evidence type="ECO:0000313" key="2">
    <source>
        <dbReference type="EMBL" id="KLO04995.1"/>
    </source>
</evidence>
<dbReference type="GO" id="GO:0003676">
    <property type="term" value="F:nucleic acid binding"/>
    <property type="evidence" value="ECO:0007669"/>
    <property type="project" value="InterPro"/>
</dbReference>
<gene>
    <name evidence="2" type="ORF">SCHPADRAFT_839921</name>
</gene>
<dbReference type="Gene3D" id="3.30.420.10">
    <property type="entry name" value="Ribonuclease H-like superfamily/Ribonuclease H"/>
    <property type="match status" value="1"/>
</dbReference>
<dbReference type="InterPro" id="IPR038717">
    <property type="entry name" value="Tc1-like_DDE_dom"/>
</dbReference>
<dbReference type="Proteomes" id="UP000053477">
    <property type="component" value="Unassembled WGS sequence"/>
</dbReference>
<feature type="non-terminal residue" evidence="2">
    <location>
        <position position="1"/>
    </location>
</feature>
<accession>A0A0H2QZQ9</accession>
<feature type="domain" description="Tc1-like transposase DDE" evidence="1">
    <location>
        <begin position="2"/>
        <end position="74"/>
    </location>
</feature>
<name>A0A0H2QZQ9_9AGAM</name>
<dbReference type="EMBL" id="KQ086385">
    <property type="protein sequence ID" value="KLO04995.1"/>
    <property type="molecule type" value="Genomic_DNA"/>
</dbReference>
<sequence length="88" mass="10010">VRYSILPAITLDGIIECTIIEGSFNTERFTSFIKDLVLKMSPFPAPKSVIVMDNCAIHKAQEIRDIIEERCVFLFALFFRLLTIASEV</sequence>
<dbReference type="AlphaFoldDB" id="A0A0H2QZQ9"/>
<evidence type="ECO:0000313" key="3">
    <source>
        <dbReference type="Proteomes" id="UP000053477"/>
    </source>
</evidence>
<dbReference type="STRING" id="27342.A0A0H2QZQ9"/>
<evidence type="ECO:0000259" key="1">
    <source>
        <dbReference type="Pfam" id="PF13358"/>
    </source>
</evidence>
<protein>
    <recommendedName>
        <fullName evidence="1">Tc1-like transposase DDE domain-containing protein</fullName>
    </recommendedName>
</protein>
<dbReference type="OrthoDB" id="2142724at2759"/>
<organism evidence="2 3">
    <name type="scientific">Schizopora paradoxa</name>
    <dbReference type="NCBI Taxonomy" id="27342"/>
    <lineage>
        <taxon>Eukaryota</taxon>
        <taxon>Fungi</taxon>
        <taxon>Dikarya</taxon>
        <taxon>Basidiomycota</taxon>
        <taxon>Agaricomycotina</taxon>
        <taxon>Agaricomycetes</taxon>
        <taxon>Hymenochaetales</taxon>
        <taxon>Schizoporaceae</taxon>
        <taxon>Schizopora</taxon>
    </lineage>
</organism>
<dbReference type="PANTHER" id="PTHR46564:SF1">
    <property type="entry name" value="TRANSPOSASE"/>
    <property type="match status" value="1"/>
</dbReference>